<dbReference type="AlphaFoldDB" id="A0A3B0XIB8"/>
<protein>
    <submittedName>
        <fullName evidence="1">Uncharacterized protein</fullName>
    </submittedName>
</protein>
<sequence length="195" mass="22068">MNKLFRFIIPFATIVSVLFSTLCHSEIAVSPGVINKAVSATEPQYTFLKNCKDITNHDNAAFTKLSCPSINGYQVRISEQGPQFFNIHLSKGELNINTDFTLVSKDMPVEAGKAIEWHFFNNKPKYMIFRLSWGREDAPFNMREHLVVNLITNKNICALATVDVKNNKNANQKARDLIVNKFQKTSSCPDVIAHF</sequence>
<proteinExistence type="predicted"/>
<name>A0A3B0XIB8_9ZZZZ</name>
<accession>A0A3B0XIB8</accession>
<evidence type="ECO:0000313" key="1">
    <source>
        <dbReference type="EMBL" id="VAW64380.1"/>
    </source>
</evidence>
<reference evidence="1" key="1">
    <citation type="submission" date="2018-06" db="EMBL/GenBank/DDBJ databases">
        <authorList>
            <person name="Zhirakovskaya E."/>
        </authorList>
    </citation>
    <scope>NUCLEOTIDE SEQUENCE</scope>
</reference>
<organism evidence="1">
    <name type="scientific">hydrothermal vent metagenome</name>
    <dbReference type="NCBI Taxonomy" id="652676"/>
    <lineage>
        <taxon>unclassified sequences</taxon>
        <taxon>metagenomes</taxon>
        <taxon>ecological metagenomes</taxon>
    </lineage>
</organism>
<dbReference type="EMBL" id="UOFH01000284">
    <property type="protein sequence ID" value="VAW64380.1"/>
    <property type="molecule type" value="Genomic_DNA"/>
</dbReference>
<gene>
    <name evidence="1" type="ORF">MNBD_GAMMA08-2845</name>
</gene>